<sequence length="86" mass="8383">MSADAILAALAALGDPAAVPAVVDTLGAAVRHEQHGVTQSALKALGAFGPAAAEALDTIRSLTTAADAHVRSAAVAALWAAGENLT</sequence>
<evidence type="ECO:0000313" key="2">
    <source>
        <dbReference type="Proteomes" id="UP000606194"/>
    </source>
</evidence>
<dbReference type="Proteomes" id="UP000606194">
    <property type="component" value="Unassembled WGS sequence"/>
</dbReference>
<comment type="caution">
    <text evidence="1">The sequence shown here is derived from an EMBL/GenBank/DDBJ whole genome shotgun (WGS) entry which is preliminary data.</text>
</comment>
<dbReference type="Pfam" id="PF13646">
    <property type="entry name" value="HEAT_2"/>
    <property type="match status" value="1"/>
</dbReference>
<reference evidence="1" key="1">
    <citation type="journal article" date="2014" name="Int. J. Syst. Evol. Microbiol.">
        <title>Complete genome sequence of Corynebacterium casei LMG S-19264T (=DSM 44701T), isolated from a smear-ripened cheese.</title>
        <authorList>
            <consortium name="US DOE Joint Genome Institute (JGI-PGF)"/>
            <person name="Walter F."/>
            <person name="Albersmeier A."/>
            <person name="Kalinowski J."/>
            <person name="Ruckert C."/>
        </authorList>
    </citation>
    <scope>NUCLEOTIDE SEQUENCE</scope>
    <source>
        <strain evidence="1">JCM 4386</strain>
    </source>
</reference>
<dbReference type="EMBL" id="BMTL01000026">
    <property type="protein sequence ID" value="GGS10148.1"/>
    <property type="molecule type" value="Genomic_DNA"/>
</dbReference>
<dbReference type="AlphaFoldDB" id="A0A918G0H3"/>
<protein>
    <recommendedName>
        <fullName evidence="3">HEAT repeat domain-containing protein</fullName>
    </recommendedName>
</protein>
<reference evidence="1" key="2">
    <citation type="submission" date="2020-09" db="EMBL/GenBank/DDBJ databases">
        <authorList>
            <person name="Sun Q."/>
            <person name="Ohkuma M."/>
        </authorList>
    </citation>
    <scope>NUCLEOTIDE SEQUENCE</scope>
    <source>
        <strain evidence="1">JCM 4386</strain>
    </source>
</reference>
<proteinExistence type="predicted"/>
<dbReference type="InterPro" id="IPR011989">
    <property type="entry name" value="ARM-like"/>
</dbReference>
<dbReference type="RefSeq" id="WP_190152148.1">
    <property type="nucleotide sequence ID" value="NZ_BMTL01000026.1"/>
</dbReference>
<evidence type="ECO:0008006" key="3">
    <source>
        <dbReference type="Google" id="ProtNLM"/>
    </source>
</evidence>
<keyword evidence="2" id="KW-1185">Reference proteome</keyword>
<dbReference type="InterPro" id="IPR016024">
    <property type="entry name" value="ARM-type_fold"/>
</dbReference>
<accession>A0A918G0H3</accession>
<dbReference type="Gene3D" id="1.25.10.10">
    <property type="entry name" value="Leucine-rich Repeat Variant"/>
    <property type="match status" value="1"/>
</dbReference>
<gene>
    <name evidence="1" type="ORF">GCM10010269_56590</name>
</gene>
<dbReference type="SUPFAM" id="SSF48371">
    <property type="entry name" value="ARM repeat"/>
    <property type="match status" value="1"/>
</dbReference>
<name>A0A918G0H3_9ACTN</name>
<evidence type="ECO:0000313" key="1">
    <source>
        <dbReference type="EMBL" id="GGS10148.1"/>
    </source>
</evidence>
<organism evidence="1 2">
    <name type="scientific">Streptomyces humidus</name>
    <dbReference type="NCBI Taxonomy" id="52259"/>
    <lineage>
        <taxon>Bacteria</taxon>
        <taxon>Bacillati</taxon>
        <taxon>Actinomycetota</taxon>
        <taxon>Actinomycetes</taxon>
        <taxon>Kitasatosporales</taxon>
        <taxon>Streptomycetaceae</taxon>
        <taxon>Streptomyces</taxon>
    </lineage>
</organism>